<evidence type="ECO:0000259" key="7">
    <source>
        <dbReference type="Pfam" id="PF07282"/>
    </source>
</evidence>
<feature type="domain" description="Cas12f1-like TNB" evidence="7">
    <location>
        <begin position="298"/>
        <end position="365"/>
    </location>
</feature>
<dbReference type="EMBL" id="AY840979">
    <property type="protein sequence ID" value="AAY16475.1"/>
    <property type="molecule type" value="Genomic_DNA"/>
</dbReference>
<organism evidence="8">
    <name type="scientific">Bifidobacterium breve</name>
    <dbReference type="NCBI Taxonomy" id="1685"/>
    <lineage>
        <taxon>Bacteria</taxon>
        <taxon>Bacillati</taxon>
        <taxon>Actinomycetota</taxon>
        <taxon>Actinomycetes</taxon>
        <taxon>Bifidobacteriales</taxon>
        <taxon>Bifidobacteriaceae</taxon>
        <taxon>Bifidobacterium</taxon>
    </lineage>
</organism>
<dbReference type="GO" id="GO:0003677">
    <property type="term" value="F:DNA binding"/>
    <property type="evidence" value="ECO:0007669"/>
    <property type="project" value="UniProtKB-KW"/>
</dbReference>
<keyword evidence="5" id="KW-0233">DNA recombination</keyword>
<gene>
    <name evidence="8" type="ORF">BB1445</name>
</gene>
<evidence type="ECO:0000256" key="1">
    <source>
        <dbReference type="ARBA" id="ARBA00008761"/>
    </source>
</evidence>
<comment type="similarity">
    <text evidence="1">In the C-terminal section; belongs to the transposase 35 family.</text>
</comment>
<keyword evidence="3" id="KW-0815">Transposition</keyword>
<evidence type="ECO:0000256" key="5">
    <source>
        <dbReference type="ARBA" id="ARBA00023172"/>
    </source>
</evidence>
<reference evidence="8" key="2">
    <citation type="journal article" date="2005" name="Appl. Environ. Microbiol.">
        <title>Prophage-like elements in bifidobacteria: insights from genomics, transcription, integration, distribution, and phylogenetic analysis.</title>
        <authorList>
            <person name="Ventura M."/>
            <person name="Lee J.H."/>
            <person name="Canchaya C."/>
            <person name="Zink R."/>
            <person name="Leahy S."/>
            <person name="Moreno-Munoz J.A."/>
            <person name="O'Connell-Motherway M."/>
            <person name="Higgins D."/>
            <person name="Fitzgerald G.F."/>
            <person name="O'Sullivan D.J."/>
            <person name="van Sinderen D."/>
        </authorList>
    </citation>
    <scope>NUCLEOTIDE SEQUENCE</scope>
</reference>
<reference evidence="8" key="1">
    <citation type="submission" date="2004-11" db="EMBL/GenBank/DDBJ databases">
        <authorList>
            <person name="Leahy S."/>
            <person name="Moreno-Munoz J.A."/>
            <person name="O'Connell-Motherway M."/>
            <person name="Higgins D."/>
            <person name="Fitzgerald G.F."/>
            <person name="van Sinderen D."/>
        </authorList>
    </citation>
    <scope>NUCLEOTIDE SEQUENCE</scope>
</reference>
<dbReference type="InterPro" id="IPR010095">
    <property type="entry name" value="Cas12f1-like_TNB"/>
</dbReference>
<protein>
    <submittedName>
        <fullName evidence="8">Putative transposase</fullName>
    </submittedName>
</protein>
<dbReference type="RefSeq" id="WP_015438369.1">
    <property type="nucleotide sequence ID" value="NZ_CP045532.1"/>
</dbReference>
<sequence>MQRNELARLFGCVRVTWNVSLAWQYSERRAGLGLQGYGQLSKHLTQMKRDGSYMWLNDVSCVPTQQTLRHLGCAWDMHFKSMAPDWEGPYVEEPRFKKRGKRQTAEFTRSAHWRIRHEPDGRYGYLRLPGVTGELRFRWSRDLPSEPSGLTISLERSGEYMVSFNVMRNEPDSWPEPIHEWCGIDLGLISLAVIASQDKGGATHMENIPNPHVLYEHAERLAVLQRKLSRLSKGSNRYEEQRKRVAKEHAIIKNIRRDCLHKLALKIVAENRHIALETLYPARLAKTRLGKSVLDTGWRTLVSLIEAYAARMNRQVVRIAWNEPSSQICHACGVRTGRKPLHVREWECPDCHVKHDRDANAAWNILQMAYGISHAQPHTDCENMR</sequence>
<evidence type="ECO:0000256" key="2">
    <source>
        <dbReference type="ARBA" id="ARBA00011044"/>
    </source>
</evidence>
<evidence type="ECO:0000259" key="6">
    <source>
        <dbReference type="Pfam" id="PF01385"/>
    </source>
</evidence>
<proteinExistence type="inferred from homology"/>
<dbReference type="PANTHER" id="PTHR30405">
    <property type="entry name" value="TRANSPOSASE"/>
    <property type="match status" value="1"/>
</dbReference>
<evidence type="ECO:0000256" key="3">
    <source>
        <dbReference type="ARBA" id="ARBA00022578"/>
    </source>
</evidence>
<dbReference type="GO" id="GO:0032196">
    <property type="term" value="P:transposition"/>
    <property type="evidence" value="ECO:0007669"/>
    <property type="project" value="UniProtKB-KW"/>
</dbReference>
<comment type="similarity">
    <text evidence="2">In the N-terminal section; belongs to the transposase 2 family.</text>
</comment>
<dbReference type="PANTHER" id="PTHR30405:SF25">
    <property type="entry name" value="RNA-GUIDED DNA ENDONUCLEASE INSQ-RELATED"/>
    <property type="match status" value="1"/>
</dbReference>
<accession>Q2TM44</accession>
<dbReference type="Pfam" id="PF01385">
    <property type="entry name" value="OrfB_IS605"/>
    <property type="match status" value="1"/>
</dbReference>
<evidence type="ECO:0000313" key="8">
    <source>
        <dbReference type="EMBL" id="AAY16475.1"/>
    </source>
</evidence>
<dbReference type="InterPro" id="IPR001959">
    <property type="entry name" value="Transposase"/>
</dbReference>
<keyword evidence="4" id="KW-0238">DNA-binding</keyword>
<dbReference type="AlphaFoldDB" id="Q2TM44"/>
<dbReference type="InterPro" id="IPR051399">
    <property type="entry name" value="RNA-guided_DNA_endo/Transpos"/>
</dbReference>
<dbReference type="NCBIfam" id="NF040570">
    <property type="entry name" value="guided_TnpB"/>
    <property type="match status" value="1"/>
</dbReference>
<feature type="domain" description="Probable transposase IS891/IS1136/IS1341" evidence="6">
    <location>
        <begin position="169"/>
        <end position="286"/>
    </location>
</feature>
<evidence type="ECO:0000256" key="4">
    <source>
        <dbReference type="ARBA" id="ARBA00023125"/>
    </source>
</evidence>
<dbReference type="GO" id="GO:0006310">
    <property type="term" value="P:DNA recombination"/>
    <property type="evidence" value="ECO:0007669"/>
    <property type="project" value="UniProtKB-KW"/>
</dbReference>
<dbReference type="Pfam" id="PF07282">
    <property type="entry name" value="Cas12f1-like_TNB"/>
    <property type="match status" value="1"/>
</dbReference>
<name>Q2TM44_BIFBR</name>